<accession>A0AAE3P2Z0</accession>
<dbReference type="InterPro" id="IPR010982">
    <property type="entry name" value="Lambda_DNA-bd_dom_sf"/>
</dbReference>
<dbReference type="GO" id="GO:0003677">
    <property type="term" value="F:DNA binding"/>
    <property type="evidence" value="ECO:0007669"/>
    <property type="project" value="InterPro"/>
</dbReference>
<dbReference type="InterPro" id="IPR001387">
    <property type="entry name" value="Cro/C1-type_HTH"/>
</dbReference>
<name>A0AAE3P2Z0_9BACT</name>
<dbReference type="Pfam" id="PF01381">
    <property type="entry name" value="HTH_3"/>
    <property type="match status" value="1"/>
</dbReference>
<dbReference type="SMART" id="SM00530">
    <property type="entry name" value="HTH_XRE"/>
    <property type="match status" value="2"/>
</dbReference>
<dbReference type="EMBL" id="JARGDL010000010">
    <property type="protein sequence ID" value="MDF1612143.1"/>
    <property type="molecule type" value="Genomic_DNA"/>
</dbReference>
<dbReference type="Proteomes" id="UP001221302">
    <property type="component" value="Unassembled WGS sequence"/>
</dbReference>
<dbReference type="PROSITE" id="PS50943">
    <property type="entry name" value="HTH_CROC1"/>
    <property type="match status" value="1"/>
</dbReference>
<sequence length="181" mass="21165">MNKQEEIKYLIHTHGIKLSMIAEKLGMKVQTLSYLINESNQFDDEIYDQIKKIIDDYQYELNLFEGEIPFPNDLFTDENSKIGIGERIRIFARKKFGTLKKLADEMQISPQQLQQYISGNREPGTRILLKLLKLGCDINWLLGGKESFESYKIYKLESELRRLKNNLDQIANIIHKNEAGH</sequence>
<dbReference type="SUPFAM" id="SSF47413">
    <property type="entry name" value="lambda repressor-like DNA-binding domains"/>
    <property type="match status" value="2"/>
</dbReference>
<dbReference type="AlphaFoldDB" id="A0AAE3P2Z0"/>
<organism evidence="2 3">
    <name type="scientific">Stygiobacter electus</name>
    <dbReference type="NCBI Taxonomy" id="3032292"/>
    <lineage>
        <taxon>Bacteria</taxon>
        <taxon>Pseudomonadati</taxon>
        <taxon>Ignavibacteriota</taxon>
        <taxon>Ignavibacteria</taxon>
        <taxon>Ignavibacteriales</taxon>
        <taxon>Melioribacteraceae</taxon>
        <taxon>Stygiobacter</taxon>
    </lineage>
</organism>
<evidence type="ECO:0000313" key="2">
    <source>
        <dbReference type="EMBL" id="MDF1612143.1"/>
    </source>
</evidence>
<evidence type="ECO:0000313" key="3">
    <source>
        <dbReference type="Proteomes" id="UP001221302"/>
    </source>
</evidence>
<feature type="domain" description="HTH cro/C1-type" evidence="1">
    <location>
        <begin position="92"/>
        <end position="141"/>
    </location>
</feature>
<dbReference type="Gene3D" id="1.10.260.40">
    <property type="entry name" value="lambda repressor-like DNA-binding domains"/>
    <property type="match status" value="1"/>
</dbReference>
<reference evidence="2" key="1">
    <citation type="submission" date="2023-03" db="EMBL/GenBank/DDBJ databases">
        <title>Stygiobacter electus gen. nov., sp. nov., facultatively anaerobic thermotolerant bacterium of the class Ignavibacteria from a well of Yessentuki mineral water deposit.</title>
        <authorList>
            <person name="Podosokorskaya O.A."/>
            <person name="Elcheninov A.G."/>
            <person name="Petrova N.F."/>
            <person name="Zavarzina D.G."/>
            <person name="Kublanov I.V."/>
            <person name="Merkel A.Y."/>
        </authorList>
    </citation>
    <scope>NUCLEOTIDE SEQUENCE</scope>
    <source>
        <strain evidence="2">09-Me</strain>
    </source>
</reference>
<comment type="caution">
    <text evidence="2">The sequence shown here is derived from an EMBL/GenBank/DDBJ whole genome shotgun (WGS) entry which is preliminary data.</text>
</comment>
<dbReference type="RefSeq" id="WP_321535911.1">
    <property type="nucleotide sequence ID" value="NZ_JARGDL010000010.1"/>
</dbReference>
<keyword evidence="3" id="KW-1185">Reference proteome</keyword>
<protein>
    <submittedName>
        <fullName evidence="2">Helix-turn-helix transcriptional regulator</fullName>
    </submittedName>
</protein>
<proteinExistence type="predicted"/>
<evidence type="ECO:0000259" key="1">
    <source>
        <dbReference type="PROSITE" id="PS50943"/>
    </source>
</evidence>
<gene>
    <name evidence="2" type="ORF">P0M35_08270</name>
</gene>
<dbReference type="CDD" id="cd00093">
    <property type="entry name" value="HTH_XRE"/>
    <property type="match status" value="1"/>
</dbReference>